<organism evidence="2 3">
    <name type="scientific">Streptomyces albiaxialis</name>
    <dbReference type="NCBI Taxonomy" id="329523"/>
    <lineage>
        <taxon>Bacteria</taxon>
        <taxon>Bacillati</taxon>
        <taxon>Actinomycetota</taxon>
        <taxon>Actinomycetes</taxon>
        <taxon>Kitasatosporales</taxon>
        <taxon>Streptomycetaceae</taxon>
        <taxon>Streptomyces</taxon>
    </lineage>
</organism>
<dbReference type="Proteomes" id="UP001500016">
    <property type="component" value="Unassembled WGS sequence"/>
</dbReference>
<name>A0ABP5HMI1_9ACTN</name>
<dbReference type="Gene3D" id="1.10.260.40">
    <property type="entry name" value="lambda repressor-like DNA-binding domains"/>
    <property type="match status" value="1"/>
</dbReference>
<dbReference type="PROSITE" id="PS50943">
    <property type="entry name" value="HTH_CROC1"/>
    <property type="match status" value="1"/>
</dbReference>
<feature type="domain" description="HTH cro/C1-type" evidence="1">
    <location>
        <begin position="18"/>
        <end position="71"/>
    </location>
</feature>
<proteinExistence type="predicted"/>
<reference evidence="3" key="1">
    <citation type="journal article" date="2019" name="Int. J. Syst. Evol. Microbiol.">
        <title>The Global Catalogue of Microorganisms (GCM) 10K type strain sequencing project: providing services to taxonomists for standard genome sequencing and annotation.</title>
        <authorList>
            <consortium name="The Broad Institute Genomics Platform"/>
            <consortium name="The Broad Institute Genome Sequencing Center for Infectious Disease"/>
            <person name="Wu L."/>
            <person name="Ma J."/>
        </authorList>
    </citation>
    <scope>NUCLEOTIDE SEQUENCE [LARGE SCALE GENOMIC DNA]</scope>
    <source>
        <strain evidence="3">JCM 15478</strain>
    </source>
</reference>
<dbReference type="Pfam" id="PF13560">
    <property type="entry name" value="HTH_31"/>
    <property type="match status" value="1"/>
</dbReference>
<protein>
    <submittedName>
        <fullName evidence="2">Helix-turn-helix transcriptional regulator</fullName>
    </submittedName>
</protein>
<dbReference type="SMART" id="SM00530">
    <property type="entry name" value="HTH_XRE"/>
    <property type="match status" value="1"/>
</dbReference>
<evidence type="ECO:0000313" key="3">
    <source>
        <dbReference type="Proteomes" id="UP001500016"/>
    </source>
</evidence>
<dbReference type="InterPro" id="IPR043917">
    <property type="entry name" value="DUF5753"/>
</dbReference>
<gene>
    <name evidence="2" type="ORF">GCM10009801_41690</name>
</gene>
<dbReference type="EMBL" id="BAAAPE010000011">
    <property type="protein sequence ID" value="GAA2082159.1"/>
    <property type="molecule type" value="Genomic_DNA"/>
</dbReference>
<dbReference type="Pfam" id="PF19054">
    <property type="entry name" value="DUF5753"/>
    <property type="match status" value="1"/>
</dbReference>
<comment type="caution">
    <text evidence="2">The sequence shown here is derived from an EMBL/GenBank/DDBJ whole genome shotgun (WGS) entry which is preliminary data.</text>
</comment>
<accession>A0ABP5HMI1</accession>
<evidence type="ECO:0000313" key="2">
    <source>
        <dbReference type="EMBL" id="GAA2082159.1"/>
    </source>
</evidence>
<sequence length="271" mass="30696">MDQPKKRGSTWDAIGALVANFRKYAGKTQAELAAELCIGLEKLASIEQGRRPLQIALAIQMDDLLDTKRALETAVTKVPKREKYPLFVQDFIDYEREALTMMWYENHVPPGLLQCEEYARAVFTCLYPPLDDEQVEEWVAGRLDRQKVLQRKPPPMATFLIEETVLHRPIGGRDVLRAQLSHLRECADLPFLGLQIMPTGRESHAGLTGPMVLLETPDHDHLAYIEGQLVSHLLEDPDDVSVLMQKYGMLRAQALSPEESKRLLETRLGEA</sequence>
<dbReference type="SUPFAM" id="SSF47413">
    <property type="entry name" value="lambda repressor-like DNA-binding domains"/>
    <property type="match status" value="1"/>
</dbReference>
<dbReference type="InterPro" id="IPR010982">
    <property type="entry name" value="Lambda_DNA-bd_dom_sf"/>
</dbReference>
<dbReference type="RefSeq" id="WP_344530362.1">
    <property type="nucleotide sequence ID" value="NZ_BAAAPE010000011.1"/>
</dbReference>
<evidence type="ECO:0000259" key="1">
    <source>
        <dbReference type="PROSITE" id="PS50943"/>
    </source>
</evidence>
<keyword evidence="3" id="KW-1185">Reference proteome</keyword>
<dbReference type="InterPro" id="IPR001387">
    <property type="entry name" value="Cro/C1-type_HTH"/>
</dbReference>
<dbReference type="CDD" id="cd00093">
    <property type="entry name" value="HTH_XRE"/>
    <property type="match status" value="1"/>
</dbReference>